<organism evidence="1">
    <name type="scientific">viral metagenome</name>
    <dbReference type="NCBI Taxonomy" id="1070528"/>
    <lineage>
        <taxon>unclassified sequences</taxon>
        <taxon>metagenomes</taxon>
        <taxon>organismal metagenomes</taxon>
    </lineage>
</organism>
<dbReference type="EMBL" id="MT143631">
    <property type="protein sequence ID" value="QJA99151.1"/>
    <property type="molecule type" value="Genomic_DNA"/>
</dbReference>
<accession>A0A6M3M2A9</accession>
<evidence type="ECO:0000313" key="1">
    <source>
        <dbReference type="EMBL" id="QJA99151.1"/>
    </source>
</evidence>
<dbReference type="AlphaFoldDB" id="A0A6M3M2A9"/>
<name>A0A6M3M2A9_9ZZZZ</name>
<proteinExistence type="predicted"/>
<protein>
    <submittedName>
        <fullName evidence="1">Uncharacterized protein</fullName>
    </submittedName>
</protein>
<sequence>MPSVTVYLSEENYMSLSKEAKLRDFSSASTFAGDIIEKWIADNPREEEHGRLRA</sequence>
<gene>
    <name evidence="1" type="ORF">MM171A01284_0012</name>
</gene>
<reference evidence="1" key="1">
    <citation type="submission" date="2020-03" db="EMBL/GenBank/DDBJ databases">
        <title>The deep terrestrial virosphere.</title>
        <authorList>
            <person name="Holmfeldt K."/>
            <person name="Nilsson E."/>
            <person name="Simone D."/>
            <person name="Lopez-Fernandez M."/>
            <person name="Wu X."/>
            <person name="de Brujin I."/>
            <person name="Lundin D."/>
            <person name="Andersson A."/>
            <person name="Bertilsson S."/>
            <person name="Dopson M."/>
        </authorList>
    </citation>
    <scope>NUCLEOTIDE SEQUENCE</scope>
    <source>
        <strain evidence="1">MM171A01284</strain>
    </source>
</reference>